<comment type="caution">
    <text evidence="4">The sequence shown here is derived from an EMBL/GenBank/DDBJ whole genome shotgun (WGS) entry which is preliminary data.</text>
</comment>
<dbReference type="PANTHER" id="PTHR43479:SF11">
    <property type="entry name" value="ACREF_ENVCD OPERON REPRESSOR-RELATED"/>
    <property type="match status" value="1"/>
</dbReference>
<keyword evidence="5" id="KW-1185">Reference proteome</keyword>
<dbReference type="STRING" id="525263.HMPREF0298_1827"/>
<dbReference type="HOGENOM" id="CLU_087539_3_4_11"/>
<feature type="domain" description="HTH tetR-type" evidence="3">
    <location>
        <begin position="31"/>
        <end position="91"/>
    </location>
</feature>
<dbReference type="InterPro" id="IPR050624">
    <property type="entry name" value="HTH-type_Tx_Regulator"/>
</dbReference>
<evidence type="ECO:0000313" key="5">
    <source>
        <dbReference type="Proteomes" id="UP000006196"/>
    </source>
</evidence>
<sequence length="214" mass="24057">MRNDAFIIVGYEQLEGRNVARRETSTDPRAVRTRATLIQTTIELLKTHRAEALSVSQIVKTGNLSRQVFYEHFSDRDALLFAAAEKMIEPALEWTTAASGETKLLDAIVEGLHQTVRSYGASLRNLCDGPIHWQVHSLCMQYLCPIIEIEIAQLLEQAGRMKSPEHIRCTAEFAASGVVERLTAAVRDRMSLEEVRKELSLVRETLSALDYETA</sequence>
<dbReference type="PANTHER" id="PTHR43479">
    <property type="entry name" value="ACREF/ENVCD OPERON REPRESSOR-RELATED"/>
    <property type="match status" value="1"/>
</dbReference>
<dbReference type="OrthoDB" id="3193022at2"/>
<dbReference type="eggNOG" id="COG1309">
    <property type="taxonomic scope" value="Bacteria"/>
</dbReference>
<keyword evidence="1 2" id="KW-0238">DNA-binding</keyword>
<dbReference type="PROSITE" id="PS50977">
    <property type="entry name" value="HTH_TETR_2"/>
    <property type="match status" value="1"/>
</dbReference>
<reference evidence="4" key="1">
    <citation type="submission" date="2009-01" db="EMBL/GenBank/DDBJ databases">
        <authorList>
            <person name="Qin X."/>
            <person name="Bachman B."/>
            <person name="Battles P."/>
            <person name="Bell A."/>
            <person name="Bess C."/>
            <person name="Bickham C."/>
            <person name="Chaboub L."/>
            <person name="Chen D."/>
            <person name="Coyle M."/>
            <person name="Deiros D.R."/>
            <person name="Dinh H."/>
            <person name="Forbes L."/>
            <person name="Fowler G."/>
            <person name="Francisco L."/>
            <person name="Fu Q."/>
            <person name="Gubbala S."/>
            <person name="Hale W."/>
            <person name="Han Y."/>
            <person name="Hemphill L."/>
            <person name="Highlander S.K."/>
            <person name="Hirani K."/>
            <person name="Hogues M."/>
            <person name="Jackson L."/>
            <person name="Jakkamsetti A."/>
            <person name="Javaid M."/>
            <person name="Jiang H."/>
            <person name="Korchina V."/>
            <person name="Kovar C."/>
            <person name="Lara F."/>
            <person name="Lee S."/>
            <person name="Mata R."/>
            <person name="Mathew T."/>
            <person name="Moen C."/>
            <person name="Morales K."/>
            <person name="Munidasa M."/>
            <person name="Nazareth L."/>
            <person name="Ngo R."/>
            <person name="Nguyen L."/>
            <person name="Okwuonu G."/>
            <person name="Ongeri F."/>
            <person name="Patil S."/>
            <person name="Petrosino J."/>
            <person name="Pham C."/>
            <person name="Pham P."/>
            <person name="Pu L.-L."/>
            <person name="Puazo M."/>
            <person name="Raj R."/>
            <person name="Reid J."/>
            <person name="Rouhana J."/>
            <person name="Saada N."/>
            <person name="Shang Y."/>
            <person name="Simmons D."/>
            <person name="Thornton R."/>
            <person name="Warren J."/>
            <person name="Weissenberger G."/>
            <person name="Zhang J."/>
            <person name="Zhang L."/>
            <person name="Zhou C."/>
            <person name="Zhu D."/>
            <person name="Muzny D."/>
            <person name="Worley K."/>
            <person name="Gibbs R."/>
        </authorList>
    </citation>
    <scope>NUCLEOTIDE SEQUENCE [LARGE SCALE GENOMIC DNA]</scope>
    <source>
        <strain evidence="4">DSM 44291</strain>
    </source>
</reference>
<evidence type="ECO:0000259" key="3">
    <source>
        <dbReference type="PROSITE" id="PS50977"/>
    </source>
</evidence>
<dbReference type="SUPFAM" id="SSF46689">
    <property type="entry name" value="Homeodomain-like"/>
    <property type="match status" value="1"/>
</dbReference>
<proteinExistence type="predicted"/>
<dbReference type="InterPro" id="IPR009057">
    <property type="entry name" value="Homeodomain-like_sf"/>
</dbReference>
<dbReference type="GO" id="GO:0003677">
    <property type="term" value="F:DNA binding"/>
    <property type="evidence" value="ECO:0007669"/>
    <property type="project" value="UniProtKB-UniRule"/>
</dbReference>
<feature type="DNA-binding region" description="H-T-H motif" evidence="2">
    <location>
        <begin position="54"/>
        <end position="73"/>
    </location>
</feature>
<evidence type="ECO:0000256" key="2">
    <source>
        <dbReference type="PROSITE-ProRule" id="PRU00335"/>
    </source>
</evidence>
<organism evidence="4 5">
    <name type="scientific">Corynebacterium lipophiloflavum (strain ATCC 700352 / DSM 44291 / CCUG 37336 / JCM 10383 / DMMZ 1944)</name>
    <dbReference type="NCBI Taxonomy" id="525263"/>
    <lineage>
        <taxon>Bacteria</taxon>
        <taxon>Bacillati</taxon>
        <taxon>Actinomycetota</taxon>
        <taxon>Actinomycetes</taxon>
        <taxon>Mycobacteriales</taxon>
        <taxon>Corynebacteriaceae</taxon>
        <taxon>Corynebacterium</taxon>
    </lineage>
</organism>
<dbReference type="InterPro" id="IPR001647">
    <property type="entry name" value="HTH_TetR"/>
</dbReference>
<name>C0XTQ7_CORLD</name>
<dbReference type="Proteomes" id="UP000006196">
    <property type="component" value="Unassembled WGS sequence"/>
</dbReference>
<dbReference type="AlphaFoldDB" id="C0XTQ7"/>
<evidence type="ECO:0000313" key="4">
    <source>
        <dbReference type="EMBL" id="EEI16383.1"/>
    </source>
</evidence>
<evidence type="ECO:0000256" key="1">
    <source>
        <dbReference type="ARBA" id="ARBA00023125"/>
    </source>
</evidence>
<protein>
    <submittedName>
        <fullName evidence="4">Transcriptional regulator, TetR family</fullName>
    </submittedName>
</protein>
<dbReference type="Pfam" id="PF00440">
    <property type="entry name" value="TetR_N"/>
    <property type="match status" value="1"/>
</dbReference>
<accession>C0XTQ7</accession>
<gene>
    <name evidence="4" type="ORF">HMPREF0298_1827</name>
</gene>
<dbReference type="EMBL" id="ACHJ01000151">
    <property type="protein sequence ID" value="EEI16383.1"/>
    <property type="molecule type" value="Genomic_DNA"/>
</dbReference>
<dbReference type="Gene3D" id="1.10.357.10">
    <property type="entry name" value="Tetracycline Repressor, domain 2"/>
    <property type="match status" value="1"/>
</dbReference>